<reference evidence="2" key="1">
    <citation type="submission" date="2021-01" db="EMBL/GenBank/DDBJ databases">
        <title>Phytophthora aleatoria, a newly-described species from Pinus radiata is distinct from Phytophthora cactorum isolates based on comparative genomics.</title>
        <authorList>
            <person name="Mcdougal R."/>
            <person name="Panda P."/>
            <person name="Williams N."/>
            <person name="Studholme D.J."/>
        </authorList>
    </citation>
    <scope>NUCLEOTIDE SEQUENCE</scope>
    <source>
        <strain evidence="2">NZFS 3830</strain>
    </source>
</reference>
<protein>
    <recommendedName>
        <fullName evidence="1">Tc1-like transposase DDE domain-containing protein</fullName>
    </recommendedName>
</protein>
<proteinExistence type="predicted"/>
<gene>
    <name evidence="2" type="ORF">JG687_00013760</name>
</gene>
<dbReference type="PANTHER" id="PTHR46564:SF1">
    <property type="entry name" value="TRANSPOSASE"/>
    <property type="match status" value="1"/>
</dbReference>
<dbReference type="AlphaFoldDB" id="A0A8T1TYC9"/>
<comment type="caution">
    <text evidence="2">The sequence shown here is derived from an EMBL/GenBank/DDBJ whole genome shotgun (WGS) entry which is preliminary data.</text>
</comment>
<feature type="non-terminal residue" evidence="2">
    <location>
        <position position="1"/>
    </location>
</feature>
<dbReference type="InterPro" id="IPR038717">
    <property type="entry name" value="Tc1-like_DDE_dom"/>
</dbReference>
<dbReference type="EMBL" id="JAENGZ010001040">
    <property type="protein sequence ID" value="KAG6951207.1"/>
    <property type="molecule type" value="Genomic_DNA"/>
</dbReference>
<dbReference type="Proteomes" id="UP000688947">
    <property type="component" value="Unassembled WGS sequence"/>
</dbReference>
<feature type="domain" description="Tc1-like transposase DDE" evidence="1">
    <location>
        <begin position="2"/>
        <end position="108"/>
    </location>
</feature>
<dbReference type="Pfam" id="PF13358">
    <property type="entry name" value="DDE_3"/>
    <property type="match status" value="1"/>
</dbReference>
<organism evidence="2 3">
    <name type="scientific">Phytophthora cactorum</name>
    <dbReference type="NCBI Taxonomy" id="29920"/>
    <lineage>
        <taxon>Eukaryota</taxon>
        <taxon>Sar</taxon>
        <taxon>Stramenopiles</taxon>
        <taxon>Oomycota</taxon>
        <taxon>Peronosporomycetes</taxon>
        <taxon>Peronosporales</taxon>
        <taxon>Peronosporaceae</taxon>
        <taxon>Phytophthora</taxon>
    </lineage>
</organism>
<evidence type="ECO:0000313" key="2">
    <source>
        <dbReference type="EMBL" id="KAG6951207.1"/>
    </source>
</evidence>
<evidence type="ECO:0000259" key="1">
    <source>
        <dbReference type="Pfam" id="PF13358"/>
    </source>
</evidence>
<dbReference type="VEuPathDB" id="FungiDB:PC110_g9586"/>
<sequence>QAKQVSVLAAYNVEGFFVWSTTENTFTRQTFNETFKSKILPFLNPRPLPRSIVILNNAKIHMYQTFQELIHDTGALMFFLPPYSPDLNPIEIGFSLLKRWIIRHANMTFREHQLTALNVAMHFVLDNLRKLEKIVCTVATKGTNLA</sequence>
<dbReference type="OrthoDB" id="124912at2759"/>
<evidence type="ECO:0000313" key="3">
    <source>
        <dbReference type="Proteomes" id="UP000688947"/>
    </source>
</evidence>
<dbReference type="PANTHER" id="PTHR46564">
    <property type="entry name" value="TRANSPOSASE"/>
    <property type="match status" value="1"/>
</dbReference>
<accession>A0A8T1TYC9</accession>
<name>A0A8T1TYC9_9STRA</name>